<dbReference type="GO" id="GO:0097250">
    <property type="term" value="P:mitochondrial respirasome assembly"/>
    <property type="evidence" value="ECO:0007669"/>
    <property type="project" value="TreeGrafter"/>
</dbReference>
<reference evidence="9 10" key="3">
    <citation type="journal article" date="2017" name="G3 (Bethesda)">
        <title>Comparative analysis highlights variable genome content of wheat rusts and divergence of the mating loci.</title>
        <authorList>
            <person name="Cuomo C.A."/>
            <person name="Bakkeren G."/>
            <person name="Khalil H.B."/>
            <person name="Panwar V."/>
            <person name="Joly D."/>
            <person name="Linning R."/>
            <person name="Sakthikumar S."/>
            <person name="Song X."/>
            <person name="Adiconis X."/>
            <person name="Fan L."/>
            <person name="Goldberg J.M."/>
            <person name="Levin J.Z."/>
            <person name="Young S."/>
            <person name="Zeng Q."/>
            <person name="Anikster Y."/>
            <person name="Bruce M."/>
            <person name="Wang M."/>
            <person name="Yin C."/>
            <person name="McCallum B."/>
            <person name="Szabo L.J."/>
            <person name="Hulbert S."/>
            <person name="Chen X."/>
            <person name="Fellers J.P."/>
        </authorList>
    </citation>
    <scope>NUCLEOTIDE SEQUENCE</scope>
    <source>
        <strain evidence="9">isolate 1-1 / race 1 (BBBD)</strain>
        <strain evidence="10">Isolate 1-1 / race 1 (BBBD)</strain>
    </source>
</reference>
<dbReference type="Gene3D" id="6.10.140.1320">
    <property type="match status" value="1"/>
</dbReference>
<dbReference type="InterPro" id="IPR007667">
    <property type="entry name" value="Hypoxia_induced_domain"/>
</dbReference>
<feature type="compositionally biased region" description="Basic and acidic residues" evidence="6">
    <location>
        <begin position="260"/>
        <end position="272"/>
    </location>
</feature>
<reference evidence="8" key="1">
    <citation type="submission" date="2009-11" db="EMBL/GenBank/DDBJ databases">
        <authorList>
            <consortium name="The Broad Institute Genome Sequencing Platform"/>
            <person name="Ward D."/>
            <person name="Feldgarden M."/>
            <person name="Earl A."/>
            <person name="Young S.K."/>
            <person name="Zeng Q."/>
            <person name="Koehrsen M."/>
            <person name="Alvarado L."/>
            <person name="Berlin A."/>
            <person name="Bochicchio J."/>
            <person name="Borenstein D."/>
            <person name="Chapman S.B."/>
            <person name="Chen Z."/>
            <person name="Engels R."/>
            <person name="Freedman E."/>
            <person name="Gellesch M."/>
            <person name="Goldberg J."/>
            <person name="Griggs A."/>
            <person name="Gujja S."/>
            <person name="Heilman E."/>
            <person name="Heiman D."/>
            <person name="Hepburn T."/>
            <person name="Howarth C."/>
            <person name="Jen D."/>
            <person name="Larson L."/>
            <person name="Lewis B."/>
            <person name="Mehta T."/>
            <person name="Park D."/>
            <person name="Pearson M."/>
            <person name="Roberts A."/>
            <person name="Saif S."/>
            <person name="Shea T."/>
            <person name="Shenoy N."/>
            <person name="Sisk P."/>
            <person name="Stolte C."/>
            <person name="Sykes S."/>
            <person name="Thomson T."/>
            <person name="Walk T."/>
            <person name="White J."/>
            <person name="Yandava C."/>
            <person name="Izard J."/>
            <person name="Baranova O.V."/>
            <person name="Blanton J.M."/>
            <person name="Tanner A.C."/>
            <person name="Dewhirst F.E."/>
            <person name="Haas B."/>
            <person name="Nusbaum C."/>
            <person name="Birren B."/>
        </authorList>
    </citation>
    <scope>NUCLEOTIDE SEQUENCE [LARGE SCALE GENOMIC DNA]</scope>
    <source>
        <strain evidence="8">1-1 BBBD Race 1</strain>
    </source>
</reference>
<evidence type="ECO:0000313" key="9">
    <source>
        <dbReference type="EnsemblFungi" id="PTTG_06283-t43_1-p1"/>
    </source>
</evidence>
<evidence type="ECO:0000256" key="5">
    <source>
        <dbReference type="ARBA" id="ARBA00023136"/>
    </source>
</evidence>
<dbReference type="EMBL" id="ADAS02000027">
    <property type="protein sequence ID" value="OAV95597.1"/>
    <property type="molecule type" value="Genomic_DNA"/>
</dbReference>
<dbReference type="EnsemblFungi" id="PTTG_06283-t43_1">
    <property type="protein sequence ID" value="PTTG_06283-t43_1-p1"/>
    <property type="gene ID" value="PTTG_06283"/>
</dbReference>
<reference evidence="8" key="2">
    <citation type="submission" date="2016-05" db="EMBL/GenBank/DDBJ databases">
        <title>Comparative analysis highlights variable genome content of wheat rusts and divergence of the mating loci.</title>
        <authorList>
            <person name="Cuomo C.A."/>
            <person name="Bakkeren G."/>
            <person name="Szabo L."/>
            <person name="Khalil H."/>
            <person name="Joly D."/>
            <person name="Goldberg J."/>
            <person name="Young S."/>
            <person name="Zeng Q."/>
            <person name="Fellers J."/>
        </authorList>
    </citation>
    <scope>NUCLEOTIDE SEQUENCE [LARGE SCALE GENOMIC DNA]</scope>
    <source>
        <strain evidence="8">1-1 BBBD Race 1</strain>
    </source>
</reference>
<reference evidence="9" key="4">
    <citation type="submission" date="2025-05" db="UniProtKB">
        <authorList>
            <consortium name="EnsemblFungi"/>
        </authorList>
    </citation>
    <scope>IDENTIFICATION</scope>
    <source>
        <strain evidence="9">isolate 1-1 / race 1 (BBBD)</strain>
    </source>
</reference>
<dbReference type="PANTHER" id="PTHR12297:SF3">
    <property type="entry name" value="HIG1 DOMAIN FAMILY MEMBER 1A"/>
    <property type="match status" value="1"/>
</dbReference>
<feature type="compositionally biased region" description="Polar residues" evidence="6">
    <location>
        <begin position="75"/>
        <end position="95"/>
    </location>
</feature>
<accession>A0A180GRZ1</accession>
<keyword evidence="2" id="KW-0812">Transmembrane</keyword>
<dbReference type="PROSITE" id="PS51503">
    <property type="entry name" value="HIG1"/>
    <property type="match status" value="1"/>
</dbReference>
<sequence>MIRGGRFPITRMRSRLGWQLPAGKDPGAGFHALRGSGTYTRKGLAGVGPNRIREFRGKPAAEHQSKQERKKTENETMLNLQSSPNSPGQEGQGTSKYQSMIAFERATDFDDDEDDQADPNSSTWELFSRKFKEQPLVPLGAGATTIALLGAGRAIQRGESNNFNIWCRYRVIFQGLTLLAALGGSLYYNKERNELQRVKEEEREKMRIYQRDLRIRAQERAGQTDHLLKPSPAPSNSDSDQLSTSHNSLFNHQNSQIRKALLDRKLSDHNKQLDSSSPIPSDKN</sequence>
<keyword evidence="3" id="KW-1133">Transmembrane helix</keyword>
<keyword evidence="5" id="KW-0472">Membrane</keyword>
<evidence type="ECO:0000256" key="6">
    <source>
        <dbReference type="SAM" id="MobiDB-lite"/>
    </source>
</evidence>
<feature type="compositionally biased region" description="Polar residues" evidence="6">
    <location>
        <begin position="273"/>
        <end position="284"/>
    </location>
</feature>
<dbReference type="InterPro" id="IPR050355">
    <property type="entry name" value="RCF1"/>
</dbReference>
<dbReference type="AlphaFoldDB" id="A0A180GRZ1"/>
<name>A0A180GRZ1_PUCT1</name>
<evidence type="ECO:0000256" key="4">
    <source>
        <dbReference type="ARBA" id="ARBA00023128"/>
    </source>
</evidence>
<feature type="region of interest" description="Disordered" evidence="6">
    <location>
        <begin position="220"/>
        <end position="284"/>
    </location>
</feature>
<evidence type="ECO:0000313" key="10">
    <source>
        <dbReference type="Proteomes" id="UP000005240"/>
    </source>
</evidence>
<feature type="domain" description="HIG1" evidence="7">
    <location>
        <begin position="108"/>
        <end position="199"/>
    </location>
</feature>
<dbReference type="Proteomes" id="UP000005240">
    <property type="component" value="Unassembled WGS sequence"/>
</dbReference>
<dbReference type="STRING" id="630390.A0A180GRZ1"/>
<protein>
    <submittedName>
        <fullName evidence="9">HIG1 domain-containing protein</fullName>
    </submittedName>
</protein>
<evidence type="ECO:0000259" key="7">
    <source>
        <dbReference type="PROSITE" id="PS51503"/>
    </source>
</evidence>
<feature type="region of interest" description="Disordered" evidence="6">
    <location>
        <begin position="34"/>
        <end position="95"/>
    </location>
</feature>
<dbReference type="PANTHER" id="PTHR12297">
    <property type="entry name" value="HYPOXIA-INDUCBILE GENE 1 HIG1 -RELATED"/>
    <property type="match status" value="1"/>
</dbReference>
<evidence type="ECO:0000256" key="1">
    <source>
        <dbReference type="ARBA" id="ARBA00004325"/>
    </source>
</evidence>
<comment type="subcellular location">
    <subcellularLocation>
        <location evidence="1">Mitochondrion membrane</location>
    </subcellularLocation>
</comment>
<feature type="compositionally biased region" description="Polar residues" evidence="6">
    <location>
        <begin position="234"/>
        <end position="257"/>
    </location>
</feature>
<feature type="compositionally biased region" description="Basic and acidic residues" evidence="6">
    <location>
        <begin position="51"/>
        <end position="74"/>
    </location>
</feature>
<dbReference type="GO" id="GO:0031966">
    <property type="term" value="C:mitochondrial membrane"/>
    <property type="evidence" value="ECO:0007669"/>
    <property type="project" value="UniProtKB-SubCell"/>
</dbReference>
<evidence type="ECO:0000313" key="8">
    <source>
        <dbReference type="EMBL" id="OAV95597.1"/>
    </source>
</evidence>
<gene>
    <name evidence="8" type="ORF">PTTG_06283</name>
</gene>
<keyword evidence="4" id="KW-0496">Mitochondrion</keyword>
<dbReference type="OrthoDB" id="6604018at2759"/>
<organism evidence="8">
    <name type="scientific">Puccinia triticina (isolate 1-1 / race 1 (BBBD))</name>
    <name type="common">Brown leaf rust fungus</name>
    <dbReference type="NCBI Taxonomy" id="630390"/>
    <lineage>
        <taxon>Eukaryota</taxon>
        <taxon>Fungi</taxon>
        <taxon>Dikarya</taxon>
        <taxon>Basidiomycota</taxon>
        <taxon>Pucciniomycotina</taxon>
        <taxon>Pucciniomycetes</taxon>
        <taxon>Pucciniales</taxon>
        <taxon>Pucciniaceae</taxon>
        <taxon>Puccinia</taxon>
    </lineage>
</organism>
<evidence type="ECO:0000256" key="3">
    <source>
        <dbReference type="ARBA" id="ARBA00022989"/>
    </source>
</evidence>
<dbReference type="Pfam" id="PF04588">
    <property type="entry name" value="HIG_1_N"/>
    <property type="match status" value="1"/>
</dbReference>
<keyword evidence="10" id="KW-1185">Reference proteome</keyword>
<evidence type="ECO:0000256" key="2">
    <source>
        <dbReference type="ARBA" id="ARBA00022692"/>
    </source>
</evidence>
<proteinExistence type="predicted"/>
<dbReference type="VEuPathDB" id="FungiDB:PTTG_06283"/>